<organism evidence="3 4">
    <name type="scientific">Natronosalvus rutilus</name>
    <dbReference type="NCBI Taxonomy" id="2953753"/>
    <lineage>
        <taxon>Archaea</taxon>
        <taxon>Methanobacteriati</taxon>
        <taxon>Methanobacteriota</taxon>
        <taxon>Stenosarchaea group</taxon>
        <taxon>Halobacteria</taxon>
        <taxon>Halobacteriales</taxon>
        <taxon>Natrialbaceae</taxon>
        <taxon>Natronosalvus</taxon>
    </lineage>
</organism>
<reference evidence="3" key="1">
    <citation type="submission" date="2022-06" db="EMBL/GenBank/DDBJ databases">
        <title>Diverse halophilic archaea isolated from saline environments.</title>
        <authorList>
            <person name="Cui H.-L."/>
        </authorList>
    </citation>
    <scope>NUCLEOTIDE SEQUENCE</scope>
    <source>
        <strain evidence="3">WLHS1</strain>
    </source>
</reference>
<evidence type="ECO:0000256" key="1">
    <source>
        <dbReference type="PROSITE-ProRule" id="PRU00409"/>
    </source>
</evidence>
<name>A0A9E7N5F7_9EURY</name>
<keyword evidence="4" id="KW-1185">Reference proteome</keyword>
<gene>
    <name evidence="3" type="ORF">NGM29_09685</name>
</gene>
<dbReference type="KEGG" id="sawl:NGM29_09685"/>
<dbReference type="PROSITE" id="PS50975">
    <property type="entry name" value="ATP_GRASP"/>
    <property type="match status" value="1"/>
</dbReference>
<sequence length="400" mass="44915">MVTDASGRGAVLLPAKFNPACYTCVRSLADRGVHTVVASEHEDVPAGGSRFCDEQIQICSPDDDLVAYKDALKGIAARPDVRTILPLRPADPYVFATYRDEFERYASVIAPPTEALEVVNDRTKLFDAAREAGVPVPETRCLDEVDRWDDAFVIKSRYNLLTAELTPSLASDTSAVEKDVVYVKPGDEPDKATIRSGMRHEPIVQEYIQHDDQYVFGALYDQGEAVATFQHRQIRGTSYTGGGGVYRESIHDPELEAVGRTLLDSLDWHGIACIEYAKDVTTGEYKLLEINPRFWQSLPCAVRAGADFPAYYWQQALGRGSSIDTRYERGVRSHYLYGEAHYLLSLRRDKPILVDRPPVLAMARDILESCVRTPHFDVFRLDDPVPFSRELRRVLQNRIG</sequence>
<accession>A0A9E7N5F7</accession>
<proteinExistence type="predicted"/>
<dbReference type="Gene3D" id="3.30.470.20">
    <property type="entry name" value="ATP-grasp fold, B domain"/>
    <property type="match status" value="1"/>
</dbReference>
<dbReference type="GO" id="GO:0046872">
    <property type="term" value="F:metal ion binding"/>
    <property type="evidence" value="ECO:0007669"/>
    <property type="project" value="InterPro"/>
</dbReference>
<dbReference type="GO" id="GO:0016874">
    <property type="term" value="F:ligase activity"/>
    <property type="evidence" value="ECO:0007669"/>
    <property type="project" value="UniProtKB-KW"/>
</dbReference>
<evidence type="ECO:0000313" key="4">
    <source>
        <dbReference type="Proteomes" id="UP001056855"/>
    </source>
</evidence>
<dbReference type="Proteomes" id="UP001056855">
    <property type="component" value="Chromosome"/>
</dbReference>
<protein>
    <submittedName>
        <fullName evidence="3">Carboxylate--amine ligase</fullName>
    </submittedName>
</protein>
<dbReference type="GO" id="GO:0005524">
    <property type="term" value="F:ATP binding"/>
    <property type="evidence" value="ECO:0007669"/>
    <property type="project" value="UniProtKB-UniRule"/>
</dbReference>
<dbReference type="AlphaFoldDB" id="A0A9E7N5F7"/>
<dbReference type="EMBL" id="CP100355">
    <property type="protein sequence ID" value="UTF52079.1"/>
    <property type="molecule type" value="Genomic_DNA"/>
</dbReference>
<keyword evidence="3" id="KW-0436">Ligase</keyword>
<keyword evidence="1" id="KW-0547">Nucleotide-binding</keyword>
<keyword evidence="1" id="KW-0067">ATP-binding</keyword>
<evidence type="ECO:0000313" key="3">
    <source>
        <dbReference type="EMBL" id="UTF52079.1"/>
    </source>
</evidence>
<dbReference type="RefSeq" id="WP_254155839.1">
    <property type="nucleotide sequence ID" value="NZ_CP100355.1"/>
</dbReference>
<feature type="domain" description="ATP-grasp" evidence="2">
    <location>
        <begin position="126"/>
        <end position="317"/>
    </location>
</feature>
<dbReference type="InterPro" id="IPR011761">
    <property type="entry name" value="ATP-grasp"/>
</dbReference>
<evidence type="ECO:0000259" key="2">
    <source>
        <dbReference type="PROSITE" id="PS50975"/>
    </source>
</evidence>
<dbReference type="GeneID" id="73290317"/>
<dbReference type="Gene3D" id="3.40.50.20">
    <property type="match status" value="1"/>
</dbReference>
<dbReference type="SUPFAM" id="SSF56059">
    <property type="entry name" value="Glutathione synthetase ATP-binding domain-like"/>
    <property type="match status" value="1"/>
</dbReference>